<protein>
    <recommendedName>
        <fullName evidence="3">Transcriptional regulator</fullName>
    </recommendedName>
</protein>
<proteinExistence type="predicted"/>
<evidence type="ECO:0008006" key="3">
    <source>
        <dbReference type="Google" id="ProtNLM"/>
    </source>
</evidence>
<keyword evidence="2" id="KW-1185">Reference proteome</keyword>
<organism evidence="1 2">
    <name type="scientific">Intestinimonas massiliensis</name>
    <name type="common">ex Afouda et al. 2020</name>
    <dbReference type="NCBI Taxonomy" id="1673721"/>
    <lineage>
        <taxon>Bacteria</taxon>
        <taxon>Bacillati</taxon>
        <taxon>Bacillota</taxon>
        <taxon>Clostridia</taxon>
        <taxon>Eubacteriales</taxon>
        <taxon>Intestinimonas</taxon>
    </lineage>
</organism>
<evidence type="ECO:0000313" key="2">
    <source>
        <dbReference type="Proteomes" id="UP001200313"/>
    </source>
</evidence>
<evidence type="ECO:0000313" key="1">
    <source>
        <dbReference type="EMBL" id="MCG4528982.1"/>
    </source>
</evidence>
<comment type="caution">
    <text evidence="1">The sequence shown here is derived from an EMBL/GenBank/DDBJ whole genome shotgun (WGS) entry which is preliminary data.</text>
</comment>
<sequence length="71" mass="7547">MKAKSEFGLEVSVFCARYGLSLKELAAEAGTPYDSLRAACEGRRAGHVTKAAVRPVMERYEAAAGKKGRGA</sequence>
<dbReference type="RefSeq" id="WP_178625661.1">
    <property type="nucleotide sequence ID" value="NZ_JAKNJB010000053.1"/>
</dbReference>
<reference evidence="1 2" key="1">
    <citation type="submission" date="2022-01" db="EMBL/GenBank/DDBJ databases">
        <title>Collection of gut derived symbiotic bacterial strains cultured from healthy donors.</title>
        <authorList>
            <person name="Lin H."/>
            <person name="Kohout C."/>
            <person name="Waligurski E."/>
            <person name="Pamer E.G."/>
        </authorList>
    </citation>
    <scope>NUCLEOTIDE SEQUENCE [LARGE SCALE GENOMIC DNA]</scope>
    <source>
        <strain evidence="1 2">DFI.3.7</strain>
    </source>
</reference>
<accession>A0ABS9MDT8</accession>
<dbReference type="EMBL" id="JAKNJB010000053">
    <property type="protein sequence ID" value="MCG4528982.1"/>
    <property type="molecule type" value="Genomic_DNA"/>
</dbReference>
<name>A0ABS9MDT8_9FIRM</name>
<dbReference type="Proteomes" id="UP001200313">
    <property type="component" value="Unassembled WGS sequence"/>
</dbReference>
<gene>
    <name evidence="1" type="ORF">L0P79_18255</name>
</gene>